<dbReference type="EMBL" id="JBHSNY010000002">
    <property type="protein sequence ID" value="MFC5633667.1"/>
    <property type="molecule type" value="Genomic_DNA"/>
</dbReference>
<dbReference type="Proteomes" id="UP001596154">
    <property type="component" value="Unassembled WGS sequence"/>
</dbReference>
<feature type="compositionally biased region" description="Basic and acidic residues" evidence="1">
    <location>
        <begin position="167"/>
        <end position="178"/>
    </location>
</feature>
<name>A0ABW0UKK9_9ACTN</name>
<feature type="compositionally biased region" description="Low complexity" evidence="1">
    <location>
        <begin position="139"/>
        <end position="158"/>
    </location>
</feature>
<feature type="domain" description="DUF7426" evidence="2">
    <location>
        <begin position="10"/>
        <end position="147"/>
    </location>
</feature>
<proteinExistence type="predicted"/>
<gene>
    <name evidence="3" type="ORF">ACFPZJ_07640</name>
</gene>
<dbReference type="InterPro" id="IPR055849">
    <property type="entry name" value="DUF7426"/>
</dbReference>
<reference evidence="4" key="1">
    <citation type="journal article" date="2019" name="Int. J. Syst. Evol. Microbiol.">
        <title>The Global Catalogue of Microorganisms (GCM) 10K type strain sequencing project: providing services to taxonomists for standard genome sequencing and annotation.</title>
        <authorList>
            <consortium name="The Broad Institute Genomics Platform"/>
            <consortium name="The Broad Institute Genome Sequencing Center for Infectious Disease"/>
            <person name="Wu L."/>
            <person name="Ma J."/>
        </authorList>
    </citation>
    <scope>NUCLEOTIDE SEQUENCE [LARGE SCALE GENOMIC DNA]</scope>
    <source>
        <strain evidence="4">CGMCC 4.7248</strain>
    </source>
</reference>
<dbReference type="RefSeq" id="WP_381018890.1">
    <property type="nucleotide sequence ID" value="NZ_JBHSNY010000002.1"/>
</dbReference>
<protein>
    <recommendedName>
        <fullName evidence="2">DUF7426 domain-containing protein</fullName>
    </recommendedName>
</protein>
<evidence type="ECO:0000313" key="3">
    <source>
        <dbReference type="EMBL" id="MFC5633667.1"/>
    </source>
</evidence>
<sequence>MTNNTTSFEALDNFLDEYLELPVKGRDGQTRVYRIEDPSAEDGIRIERITSLAARLAAGGGKAPDAPVLDDKEELDLYRMCLGDAYEPLMREVKWGPFKHVALTAMFWVTTDKDTARQFWKTGQQPGKAPNRATRRQASRGSSASAAANTTQSPASTSGTRAASQRRSKDGRGKARRT</sequence>
<evidence type="ECO:0000313" key="4">
    <source>
        <dbReference type="Proteomes" id="UP001596154"/>
    </source>
</evidence>
<evidence type="ECO:0000259" key="2">
    <source>
        <dbReference type="Pfam" id="PF24201"/>
    </source>
</evidence>
<keyword evidence="4" id="KW-1185">Reference proteome</keyword>
<comment type="caution">
    <text evidence="3">The sequence shown here is derived from an EMBL/GenBank/DDBJ whole genome shotgun (WGS) entry which is preliminary data.</text>
</comment>
<feature type="region of interest" description="Disordered" evidence="1">
    <location>
        <begin position="121"/>
        <end position="178"/>
    </location>
</feature>
<dbReference type="Pfam" id="PF24201">
    <property type="entry name" value="DUF7426"/>
    <property type="match status" value="1"/>
</dbReference>
<accession>A0ABW0UKK9</accession>
<organism evidence="3 4">
    <name type="scientific">Streptomyces bullii</name>
    <dbReference type="NCBI Taxonomy" id="349910"/>
    <lineage>
        <taxon>Bacteria</taxon>
        <taxon>Bacillati</taxon>
        <taxon>Actinomycetota</taxon>
        <taxon>Actinomycetes</taxon>
        <taxon>Kitasatosporales</taxon>
        <taxon>Streptomycetaceae</taxon>
        <taxon>Streptomyces</taxon>
    </lineage>
</organism>
<evidence type="ECO:0000256" key="1">
    <source>
        <dbReference type="SAM" id="MobiDB-lite"/>
    </source>
</evidence>